<dbReference type="Gene3D" id="3.30.1380.10">
    <property type="match status" value="1"/>
</dbReference>
<dbReference type="Proteomes" id="UP001058072">
    <property type="component" value="Chromosome"/>
</dbReference>
<sequence length="218" mass="25008">MASLYLNECPLLQSGVDPFILFEVGEEETMSCFQVLTLQEQYGDCLEQQVPLDPSIITYDELRYLKVLHFGYDGLFHVGELIVNVKVADEVLDIFKQLYLMRYPIEKLRVMSCYGGSDELSMEDNNSSSFNFRHVTDGGKLSNHAYGLAIDLNPKVNPYVKNDLVLPTNGLAYVNRDQHVLGIIKKNDAVYQLFTSHGWTWGGDWTSLKDYQHFEKKY</sequence>
<protein>
    <submittedName>
        <fullName evidence="3">M15 family metallopeptidase</fullName>
    </submittedName>
</protein>
<dbReference type="GO" id="GO:0008233">
    <property type="term" value="F:peptidase activity"/>
    <property type="evidence" value="ECO:0007669"/>
    <property type="project" value="InterPro"/>
</dbReference>
<gene>
    <name evidence="2" type="ORF">J0J69_00315</name>
    <name evidence="3" type="ORF">J0J70_06765</name>
</gene>
<dbReference type="Pfam" id="PF13539">
    <property type="entry name" value="Peptidase_M15_4"/>
    <property type="match status" value="1"/>
</dbReference>
<evidence type="ECO:0000259" key="1">
    <source>
        <dbReference type="Pfam" id="PF13539"/>
    </source>
</evidence>
<dbReference type="Proteomes" id="UP001058016">
    <property type="component" value="Chromosome"/>
</dbReference>
<dbReference type="AlphaFoldDB" id="A0A9Q9CJ97"/>
<dbReference type="EMBL" id="CP071250">
    <property type="protein sequence ID" value="UUF09690.1"/>
    <property type="molecule type" value="Genomic_DNA"/>
</dbReference>
<dbReference type="InterPro" id="IPR009045">
    <property type="entry name" value="Zn_M74/Hedgehog-like"/>
</dbReference>
<name>A0A9Q9CJ97_9FIRM</name>
<dbReference type="EMBL" id="CP071249">
    <property type="protein sequence ID" value="UUF07188.1"/>
    <property type="molecule type" value="Genomic_DNA"/>
</dbReference>
<feature type="domain" description="Peptidase M15C" evidence="1">
    <location>
        <begin position="138"/>
        <end position="216"/>
    </location>
</feature>
<evidence type="ECO:0000313" key="3">
    <source>
        <dbReference type="EMBL" id="UUF09690.1"/>
    </source>
</evidence>
<accession>A0A9Q9CJ97</accession>
<dbReference type="CDD" id="cd14845">
    <property type="entry name" value="L-Ala-D-Glu_peptidase_like"/>
    <property type="match status" value="1"/>
</dbReference>
<proteinExistence type="predicted"/>
<keyword evidence="4" id="KW-1185">Reference proteome</keyword>
<dbReference type="SUPFAM" id="SSF55166">
    <property type="entry name" value="Hedgehog/DD-peptidase"/>
    <property type="match status" value="1"/>
</dbReference>
<dbReference type="InterPro" id="IPR039561">
    <property type="entry name" value="Peptidase_M15C"/>
</dbReference>
<reference evidence="3 4" key="1">
    <citation type="submission" date="2021-03" db="EMBL/GenBank/DDBJ databases">
        <title>Comparative Genomics and Metabolomics in the genus Turicibacter.</title>
        <authorList>
            <person name="Maki J."/>
            <person name="Looft T."/>
        </authorList>
    </citation>
    <scope>NUCLEOTIDE SEQUENCE</scope>
    <source>
        <strain evidence="3">ISU324</strain>
        <strain evidence="2 4">MMM721</strain>
    </source>
</reference>
<evidence type="ECO:0000313" key="2">
    <source>
        <dbReference type="EMBL" id="UUF07188.1"/>
    </source>
</evidence>
<evidence type="ECO:0000313" key="4">
    <source>
        <dbReference type="Proteomes" id="UP001058016"/>
    </source>
</evidence>
<evidence type="ECO:0000313" key="5">
    <source>
        <dbReference type="Proteomes" id="UP001058072"/>
    </source>
</evidence>
<organism evidence="3 5">
    <name type="scientific">Turicibacter bilis</name>
    <dbReference type="NCBI Taxonomy" id="2735723"/>
    <lineage>
        <taxon>Bacteria</taxon>
        <taxon>Bacillati</taxon>
        <taxon>Bacillota</taxon>
        <taxon>Erysipelotrichia</taxon>
        <taxon>Erysipelotrichales</taxon>
        <taxon>Turicibacteraceae</taxon>
        <taxon>Turicibacter</taxon>
    </lineage>
</organism>